<evidence type="ECO:0000256" key="1">
    <source>
        <dbReference type="ARBA" id="ARBA00004141"/>
    </source>
</evidence>
<dbReference type="InterPro" id="IPR051359">
    <property type="entry name" value="CaCA_antiporter"/>
</dbReference>
<comment type="subcellular location">
    <subcellularLocation>
        <location evidence="1">Membrane</location>
        <topology evidence="1">Multi-pass membrane protein</topology>
    </subcellularLocation>
</comment>
<evidence type="ECO:0000256" key="6">
    <source>
        <dbReference type="SAM" id="Phobius"/>
    </source>
</evidence>
<feature type="transmembrane region" description="Helical" evidence="6">
    <location>
        <begin position="26"/>
        <end position="45"/>
    </location>
</feature>
<evidence type="ECO:0000256" key="3">
    <source>
        <dbReference type="ARBA" id="ARBA00022692"/>
    </source>
</evidence>
<keyword evidence="4 6" id="KW-1133">Transmembrane helix</keyword>
<evidence type="ECO:0000259" key="7">
    <source>
        <dbReference type="Pfam" id="PF01699"/>
    </source>
</evidence>
<accession>A0ABD3MZF2</accession>
<dbReference type="GO" id="GO:0016020">
    <property type="term" value="C:membrane"/>
    <property type="evidence" value="ECO:0007669"/>
    <property type="project" value="UniProtKB-SubCell"/>
</dbReference>
<dbReference type="AlphaFoldDB" id="A0ABD3MZF2"/>
<dbReference type="Gene3D" id="1.20.1420.30">
    <property type="entry name" value="NCX, central ion-binding region"/>
    <property type="match status" value="2"/>
</dbReference>
<evidence type="ECO:0000256" key="5">
    <source>
        <dbReference type="ARBA" id="ARBA00023136"/>
    </source>
</evidence>
<dbReference type="PANTHER" id="PTHR12266:SF0">
    <property type="entry name" value="MITOCHONDRIAL SODIUM_CALCIUM EXCHANGER PROTEIN"/>
    <property type="match status" value="1"/>
</dbReference>
<evidence type="ECO:0000256" key="4">
    <source>
        <dbReference type="ARBA" id="ARBA00022989"/>
    </source>
</evidence>
<feature type="transmembrane region" description="Helical" evidence="6">
    <location>
        <begin position="167"/>
        <end position="186"/>
    </location>
</feature>
<proteinExistence type="predicted"/>
<keyword evidence="3 6" id="KW-0812">Transmembrane</keyword>
<dbReference type="Pfam" id="PF01699">
    <property type="entry name" value="Na_Ca_ex"/>
    <property type="match status" value="2"/>
</dbReference>
<reference evidence="8 9" key="1">
    <citation type="submission" date="2024-10" db="EMBL/GenBank/DDBJ databases">
        <title>Updated reference genomes for cyclostephanoid diatoms.</title>
        <authorList>
            <person name="Roberts W.R."/>
            <person name="Alverson A.J."/>
        </authorList>
    </citation>
    <scope>NUCLEOTIDE SEQUENCE [LARGE SCALE GENOMIC DNA]</scope>
    <source>
        <strain evidence="8 9">AJA010-31</strain>
    </source>
</reference>
<evidence type="ECO:0000256" key="2">
    <source>
        <dbReference type="ARBA" id="ARBA00022448"/>
    </source>
</evidence>
<feature type="transmembrane region" description="Helical" evidence="6">
    <location>
        <begin position="301"/>
        <end position="319"/>
    </location>
</feature>
<keyword evidence="5 6" id="KW-0472">Membrane</keyword>
<feature type="transmembrane region" description="Helical" evidence="6">
    <location>
        <begin position="778"/>
        <end position="801"/>
    </location>
</feature>
<feature type="transmembrane region" description="Helical" evidence="6">
    <location>
        <begin position="688"/>
        <end position="714"/>
    </location>
</feature>
<dbReference type="Proteomes" id="UP001530400">
    <property type="component" value="Unassembled WGS sequence"/>
</dbReference>
<comment type="caution">
    <text evidence="8">The sequence shown here is derived from an EMBL/GenBank/DDBJ whole genome shotgun (WGS) entry which is preliminary data.</text>
</comment>
<feature type="transmembrane region" description="Helical" evidence="6">
    <location>
        <begin position="734"/>
        <end position="758"/>
    </location>
</feature>
<feature type="transmembrane region" description="Helical" evidence="6">
    <location>
        <begin position="331"/>
        <end position="349"/>
    </location>
</feature>
<feature type="transmembrane region" description="Helical" evidence="6">
    <location>
        <begin position="663"/>
        <end position="681"/>
    </location>
</feature>
<dbReference type="InterPro" id="IPR004837">
    <property type="entry name" value="NaCa_Exmemb"/>
</dbReference>
<feature type="transmembrane region" description="Helical" evidence="6">
    <location>
        <begin position="807"/>
        <end position="824"/>
    </location>
</feature>
<dbReference type="EMBL" id="JALLPJ020001334">
    <property type="protein sequence ID" value="KAL3769279.1"/>
    <property type="molecule type" value="Genomic_DNA"/>
</dbReference>
<feature type="transmembrane region" description="Helical" evidence="6">
    <location>
        <begin position="638"/>
        <end position="657"/>
    </location>
</feature>
<keyword evidence="9" id="KW-1185">Reference proteome</keyword>
<evidence type="ECO:0000313" key="8">
    <source>
        <dbReference type="EMBL" id="KAL3769279.1"/>
    </source>
</evidence>
<keyword evidence="2" id="KW-0813">Transport</keyword>
<gene>
    <name evidence="8" type="ORF">ACHAWO_007951</name>
</gene>
<feature type="transmembrane region" description="Helical" evidence="6">
    <location>
        <begin position="266"/>
        <end position="289"/>
    </location>
</feature>
<dbReference type="PANTHER" id="PTHR12266">
    <property type="entry name" value="NA+/CA2+ K+ INDEPENDENT EXCHANGER"/>
    <property type="match status" value="1"/>
</dbReference>
<feature type="domain" description="Sodium/calcium exchanger membrane region" evidence="7">
    <location>
        <begin position="183"/>
        <end position="344"/>
    </location>
</feature>
<evidence type="ECO:0000313" key="9">
    <source>
        <dbReference type="Proteomes" id="UP001530400"/>
    </source>
</evidence>
<protein>
    <recommendedName>
        <fullName evidence="7">Sodium/calcium exchanger membrane region domain-containing protein</fullName>
    </recommendedName>
</protein>
<sequence length="825" mass="90877">MIASDRTSRTSTTATAPPSSRHAHRFALICIAFSSACFLLLSLLCNSRFGDSYLYTEDDLPDTFQYPNVDTATRSLQQWEHSELIHEVHTVVNVTSSSFACEDIFKSSHPKIANADADGRARHLCHHAKSCDGDWPSTTLLPLILCLGIDDDGSTGAGSKSSIFQSAVFVFCLLPPLILCYLYLLFRLLATTADCYFSPALETFSFEMGLPPRFAGATLLALGNGSPDLGSTINAILLWNESPPIQTTILTNSKTTTHHKTAAEGWTMSLGSLTGGGMFVGTIVTGLIVQSTNGITCRGAFLRDVSMYALSIGTVWYLLESNSVTRRDVYLLLGMWLGYVTIVFLADMYHRKVTLPRLHAEGKERRKSLKLEKLKRLSAIANNTSADKQNEVVAEEEEVLNETTPLTNYFAPYGLEAGEAINNTSADSIISIDYTNESKPRVRISVTDRFAMFLSNYEPASVKFDYSSSRAGSAISNDDSDTTTIHNVMHQIHSIRRTSLALPTDENNNLFGSIQSNEFDEVKVGSPEKLHAFPENLDEDESVIDEGDARSCSKRMIVEAYQEIVYEARCYWENRFVKEPSGLERFGFLLELPITIIRTLTILVPCEDHYNRVIVALSTAISPCWVLWYFGADFNPKSIAYCAAALAVAFSVIRFGGDEKLPLVAAAPLSLYGFFIATTWIDVIGNNLVGLLQFLGTICRIPAPILGVTVLAWGNSLGDLSANVAMARKGMPDMATTANFAGPSFNLLLGVGLGFLSLQNKLQTDTIYPVSITRSIRIGFSFNVLNCLLIVFCAVACQWRLPYRYSYVFFAIYLMFIAMSLSTLV</sequence>
<organism evidence="8 9">
    <name type="scientific">Cyclotella atomus</name>
    <dbReference type="NCBI Taxonomy" id="382360"/>
    <lineage>
        <taxon>Eukaryota</taxon>
        <taxon>Sar</taxon>
        <taxon>Stramenopiles</taxon>
        <taxon>Ochrophyta</taxon>
        <taxon>Bacillariophyta</taxon>
        <taxon>Coscinodiscophyceae</taxon>
        <taxon>Thalassiosirophycidae</taxon>
        <taxon>Stephanodiscales</taxon>
        <taxon>Stephanodiscaceae</taxon>
        <taxon>Cyclotella</taxon>
    </lineage>
</organism>
<feature type="domain" description="Sodium/calcium exchanger membrane region" evidence="7">
    <location>
        <begin position="670"/>
        <end position="820"/>
    </location>
</feature>
<dbReference type="InterPro" id="IPR044880">
    <property type="entry name" value="NCX_ion-bd_dom_sf"/>
</dbReference>
<name>A0ABD3MZF2_9STRA</name>